<keyword evidence="3" id="KW-0802">TPR repeat</keyword>
<dbReference type="Gene3D" id="1.10.287.110">
    <property type="entry name" value="DnaJ domain"/>
    <property type="match status" value="1"/>
</dbReference>
<reference evidence="6 7" key="1">
    <citation type="submission" date="2024-06" db="EMBL/GenBank/DDBJ databases">
        <title>Genomic Encyclopedia of Type Strains, Phase IV (KMG-IV): sequencing the most valuable type-strain genomes for metagenomic binning, comparative biology and taxonomic classification.</title>
        <authorList>
            <person name="Goeker M."/>
        </authorList>
    </citation>
    <scope>NUCLEOTIDE SEQUENCE [LARGE SCALE GENOMIC DNA]</scope>
    <source>
        <strain evidence="6 7">DSM 100124</strain>
    </source>
</reference>
<dbReference type="InterPro" id="IPR001623">
    <property type="entry name" value="DnaJ_domain"/>
</dbReference>
<accession>A0ABV2LE37</accession>
<dbReference type="CDD" id="cd06257">
    <property type="entry name" value="DnaJ"/>
    <property type="match status" value="1"/>
</dbReference>
<evidence type="ECO:0000256" key="2">
    <source>
        <dbReference type="ARBA" id="ARBA00023016"/>
    </source>
</evidence>
<dbReference type="RefSeq" id="WP_198768533.1">
    <property type="nucleotide sequence ID" value="NZ_JAEACF010000001.1"/>
</dbReference>
<evidence type="ECO:0000313" key="6">
    <source>
        <dbReference type="EMBL" id="MET3726854.1"/>
    </source>
</evidence>
<evidence type="ECO:0000256" key="3">
    <source>
        <dbReference type="PROSITE-ProRule" id="PRU00339"/>
    </source>
</evidence>
<feature type="transmembrane region" description="Helical" evidence="4">
    <location>
        <begin position="429"/>
        <end position="452"/>
    </location>
</feature>
<dbReference type="SMART" id="SM00271">
    <property type="entry name" value="DnaJ"/>
    <property type="match status" value="1"/>
</dbReference>
<dbReference type="SUPFAM" id="SSF48452">
    <property type="entry name" value="TPR-like"/>
    <property type="match status" value="1"/>
</dbReference>
<feature type="repeat" description="TPR" evidence="3">
    <location>
        <begin position="351"/>
        <end position="384"/>
    </location>
</feature>
<sequence>MNGYWAILGIEPTDDLSVIKKAYSKQLKVHHPEDDPEGYQRLREAFDRAKQDLKRRERVPAHAEAAVVETSWPEPSLSHYNQEQKRVTPVILPDVESLKSIETFIENVESLYSDITSRISEEAWLELLDDELLWSIEHKQEVSEELLYFISEHHLLPRKIWLLLENQFQWYELMKEDLDILDTETKERFFPYYKKRIGPSFDLSYEFAANAQDIHHDEFFRARERAFDAFFEGDMNSAENEAAAAKEIFSGDPDLLLIQGLLAAHQQAYDEAEIFLSKAYSLRPVHQQTITHLAQIFLLRKDFDQAAHLLLHHQDTKEAKFLLATVYVKSEQYEKAETLLSAMVSSWPDDTDVISLLGHAFFKQEKWLEARKQFTRIREIEPYDGEAITMLAEINRILHTRKIRKKLKRRIPKSQLKKEMNYYSLKKKMLIFLISQLRWRLLLPLVLAYISYKKVSEIDEKTNPFWLMFMFILNLFISSDQDFYDFIFWPAIWSIVFLVSVFFIWREWKKIFRGLR</sequence>
<feature type="transmembrane region" description="Helical" evidence="4">
    <location>
        <begin position="486"/>
        <end position="505"/>
    </location>
</feature>
<name>A0ABV2LE37_9BACL</name>
<keyword evidence="4" id="KW-0472">Membrane</keyword>
<dbReference type="Pfam" id="PF12895">
    <property type="entry name" value="ANAPC3"/>
    <property type="match status" value="1"/>
</dbReference>
<dbReference type="Proteomes" id="UP001549097">
    <property type="component" value="Unassembled WGS sequence"/>
</dbReference>
<evidence type="ECO:0000256" key="1">
    <source>
        <dbReference type="ARBA" id="ARBA00022705"/>
    </source>
</evidence>
<keyword evidence="1" id="KW-0235">DNA replication</keyword>
<dbReference type="Gene3D" id="1.25.40.10">
    <property type="entry name" value="Tetratricopeptide repeat domain"/>
    <property type="match status" value="2"/>
</dbReference>
<feature type="transmembrane region" description="Helical" evidence="4">
    <location>
        <begin position="464"/>
        <end position="480"/>
    </location>
</feature>
<keyword evidence="2" id="KW-0346">Stress response</keyword>
<feature type="domain" description="J" evidence="5">
    <location>
        <begin position="3"/>
        <end position="63"/>
    </location>
</feature>
<organism evidence="6 7">
    <name type="scientific">Fictibacillus halophilus</name>
    <dbReference type="NCBI Taxonomy" id="1610490"/>
    <lineage>
        <taxon>Bacteria</taxon>
        <taxon>Bacillati</taxon>
        <taxon>Bacillota</taxon>
        <taxon>Bacilli</taxon>
        <taxon>Bacillales</taxon>
        <taxon>Fictibacillaceae</taxon>
        <taxon>Fictibacillus</taxon>
    </lineage>
</organism>
<keyword evidence="4" id="KW-1133">Transmembrane helix</keyword>
<dbReference type="SUPFAM" id="SSF46565">
    <property type="entry name" value="Chaperone J-domain"/>
    <property type="match status" value="1"/>
</dbReference>
<proteinExistence type="predicted"/>
<comment type="caution">
    <text evidence="6">The sequence shown here is derived from an EMBL/GenBank/DDBJ whole genome shotgun (WGS) entry which is preliminary data.</text>
</comment>
<protein>
    <submittedName>
        <fullName evidence="6">Flp pilus assembly protein TadD</fullName>
    </submittedName>
</protein>
<evidence type="ECO:0000313" key="7">
    <source>
        <dbReference type="Proteomes" id="UP001549097"/>
    </source>
</evidence>
<dbReference type="InterPro" id="IPR011990">
    <property type="entry name" value="TPR-like_helical_dom_sf"/>
</dbReference>
<gene>
    <name evidence="6" type="ORF">ABID52_000435</name>
</gene>
<evidence type="ECO:0000259" key="5">
    <source>
        <dbReference type="PROSITE" id="PS50076"/>
    </source>
</evidence>
<dbReference type="InterPro" id="IPR019734">
    <property type="entry name" value="TPR_rpt"/>
</dbReference>
<keyword evidence="7" id="KW-1185">Reference proteome</keyword>
<keyword evidence="4" id="KW-0812">Transmembrane</keyword>
<dbReference type="PROSITE" id="PS50005">
    <property type="entry name" value="TPR"/>
    <property type="match status" value="1"/>
</dbReference>
<evidence type="ECO:0000256" key="4">
    <source>
        <dbReference type="SAM" id="Phobius"/>
    </source>
</evidence>
<dbReference type="InterPro" id="IPR036869">
    <property type="entry name" value="J_dom_sf"/>
</dbReference>
<dbReference type="SMART" id="SM00028">
    <property type="entry name" value="TPR"/>
    <property type="match status" value="3"/>
</dbReference>
<dbReference type="PROSITE" id="PS50076">
    <property type="entry name" value="DNAJ_2"/>
    <property type="match status" value="1"/>
</dbReference>
<dbReference type="EMBL" id="JBEPMP010000001">
    <property type="protein sequence ID" value="MET3726854.1"/>
    <property type="molecule type" value="Genomic_DNA"/>
</dbReference>